<evidence type="ECO:0000313" key="2">
    <source>
        <dbReference type="EMBL" id="GAC50747.1"/>
    </source>
</evidence>
<gene>
    <name evidence="2" type="primary">puuB</name>
    <name evidence="2" type="ORF">GOACH_29_00350</name>
</gene>
<dbReference type="EMBL" id="BANR01000029">
    <property type="protein sequence ID" value="GAC50747.1"/>
    <property type="molecule type" value="Genomic_DNA"/>
</dbReference>
<dbReference type="RefSeq" id="WP_005179084.1">
    <property type="nucleotide sequence ID" value="NZ_BANR01000029.1"/>
</dbReference>
<dbReference type="Pfam" id="PF01266">
    <property type="entry name" value="DAO"/>
    <property type="match status" value="1"/>
</dbReference>
<feature type="domain" description="FAD dependent oxidoreductase" evidence="1">
    <location>
        <begin position="30"/>
        <end position="371"/>
    </location>
</feature>
<dbReference type="Proteomes" id="UP000010988">
    <property type="component" value="Unassembled WGS sequence"/>
</dbReference>
<dbReference type="OrthoDB" id="9805852at2"/>
<dbReference type="STRING" id="1220583.GOACH_29_00350"/>
<dbReference type="PANTHER" id="PTHR13847">
    <property type="entry name" value="SARCOSINE DEHYDROGENASE-RELATED"/>
    <property type="match status" value="1"/>
</dbReference>
<organism evidence="2 3">
    <name type="scientific">Gordonia aichiensis NBRC 108223</name>
    <dbReference type="NCBI Taxonomy" id="1220583"/>
    <lineage>
        <taxon>Bacteria</taxon>
        <taxon>Bacillati</taxon>
        <taxon>Actinomycetota</taxon>
        <taxon>Actinomycetes</taxon>
        <taxon>Mycobacteriales</taxon>
        <taxon>Gordoniaceae</taxon>
        <taxon>Gordonia</taxon>
    </lineage>
</organism>
<dbReference type="InterPro" id="IPR006076">
    <property type="entry name" value="FAD-dep_OxRdtase"/>
</dbReference>
<dbReference type="Gene3D" id="3.50.50.60">
    <property type="entry name" value="FAD/NAD(P)-binding domain"/>
    <property type="match status" value="1"/>
</dbReference>
<dbReference type="PANTHER" id="PTHR13847:SF281">
    <property type="entry name" value="FAD DEPENDENT OXIDOREDUCTASE DOMAIN-CONTAINING PROTEIN"/>
    <property type="match status" value="1"/>
</dbReference>
<dbReference type="AlphaFoldDB" id="L7KS10"/>
<evidence type="ECO:0000313" key="3">
    <source>
        <dbReference type="Proteomes" id="UP000010988"/>
    </source>
</evidence>
<keyword evidence="3" id="KW-1185">Reference proteome</keyword>
<comment type="caution">
    <text evidence="2">The sequence shown here is derived from an EMBL/GenBank/DDBJ whole genome shotgun (WGS) entry which is preliminary data.</text>
</comment>
<name>L7KS10_9ACTN</name>
<protein>
    <submittedName>
        <fullName evidence="2">Gamma-glutamylputrescine oxidoreductase</fullName>
    </submittedName>
</protein>
<accession>L7KS10</accession>
<dbReference type="InterPro" id="IPR036188">
    <property type="entry name" value="FAD/NAD-bd_sf"/>
</dbReference>
<proteinExistence type="predicted"/>
<dbReference type="eggNOG" id="COG0665">
    <property type="taxonomic scope" value="Bacteria"/>
</dbReference>
<dbReference type="SUPFAM" id="SSF51905">
    <property type="entry name" value="FAD/NAD(P)-binding domain"/>
    <property type="match status" value="1"/>
</dbReference>
<reference evidence="2 3" key="1">
    <citation type="submission" date="2012-12" db="EMBL/GenBank/DDBJ databases">
        <title>Whole genome shotgun sequence of Gordonia aichiensis NBRC 108223.</title>
        <authorList>
            <person name="Isaki-Nakamura S."/>
            <person name="Hosoyama A."/>
            <person name="Tsuchikane K."/>
            <person name="Ando Y."/>
            <person name="Baba S."/>
            <person name="Ohji S."/>
            <person name="Hamada M."/>
            <person name="Tamura T."/>
            <person name="Yamazoe A."/>
            <person name="Yamazaki S."/>
            <person name="Fujita N."/>
        </authorList>
    </citation>
    <scope>NUCLEOTIDE SEQUENCE [LARGE SCALE GENOMIC DNA]</scope>
    <source>
        <strain evidence="2 3">NBRC 108223</strain>
    </source>
</reference>
<dbReference type="GO" id="GO:0005737">
    <property type="term" value="C:cytoplasm"/>
    <property type="evidence" value="ECO:0007669"/>
    <property type="project" value="TreeGrafter"/>
</dbReference>
<evidence type="ECO:0000259" key="1">
    <source>
        <dbReference type="Pfam" id="PF01266"/>
    </source>
</evidence>
<sequence>MSKQNTPPTYYALDLVTPERPALTGTHTYDAVVVGAGYAGISAATTFAESGMSVVVLEKDYVAAGASGRNGGILLLSEGTHLGDADESAIVDESLGAAAAEFVTFIEDNGIDADLRRGSIRLAITKRQAAQLAQSAAAGSAEARAGRTYLDRDALTEHLQSDRYVAGLLERDNINLNPHKLLEGLAAHAERLGVVIAEQSTVTGVRTSRGAVTVSTGGGEVHAERLVVATGTGTGQVVPRIRDLLFTGYSQIAVTEPIPQDTLDAVLPSWYSTSEIATFSRYFRRLPDNRLLFGISTLFDTIAGPGMATQIRAELRDTFPSLGDAPFQSAWEGAIASTVEETPLLERIAPSAVVTSSNGVLASWNAGRIAAVATAPEYAAYDLLRGNRHTTWPPLHLPDRVVRTGARGYFKIKDRL</sequence>
<dbReference type="Gene3D" id="3.30.9.10">
    <property type="entry name" value="D-Amino Acid Oxidase, subunit A, domain 2"/>
    <property type="match status" value="1"/>
</dbReference>